<dbReference type="InterPro" id="IPR029510">
    <property type="entry name" value="Ald_DH_CS_GLU"/>
</dbReference>
<evidence type="ECO:0000259" key="9">
    <source>
        <dbReference type="Pfam" id="PF00171"/>
    </source>
</evidence>
<evidence type="ECO:0000256" key="1">
    <source>
        <dbReference type="ARBA" id="ARBA00005176"/>
    </source>
</evidence>
<dbReference type="InterPro" id="IPR016161">
    <property type="entry name" value="Ald_DH/histidinol_DH"/>
</dbReference>
<dbReference type="Gene3D" id="3.40.605.10">
    <property type="entry name" value="Aldehyde Dehydrogenase, Chain A, domain 1"/>
    <property type="match status" value="1"/>
</dbReference>
<dbReference type="Gene3D" id="3.40.309.10">
    <property type="entry name" value="Aldehyde Dehydrogenase, Chain A, domain 2"/>
    <property type="match status" value="1"/>
</dbReference>
<dbReference type="UniPathway" id="UPA00733"/>
<dbReference type="PANTHER" id="PTHR43353">
    <property type="entry name" value="SUCCINATE-SEMIALDEHYDE DEHYDROGENASE, MITOCHONDRIAL"/>
    <property type="match status" value="1"/>
</dbReference>
<dbReference type="NCBIfam" id="TIGR01780">
    <property type="entry name" value="SSADH"/>
    <property type="match status" value="1"/>
</dbReference>
<evidence type="ECO:0000256" key="5">
    <source>
        <dbReference type="ARBA" id="ARBA00052698"/>
    </source>
</evidence>
<dbReference type="PROSITE" id="PS00687">
    <property type="entry name" value="ALDEHYDE_DEHYDR_GLU"/>
    <property type="match status" value="1"/>
</dbReference>
<dbReference type="eggNOG" id="KOG2451">
    <property type="taxonomic scope" value="Eukaryota"/>
</dbReference>
<comment type="catalytic activity">
    <reaction evidence="4 8">
        <text>succinate semialdehyde + NADP(+) + H2O = succinate + NADPH + 2 H(+)</text>
        <dbReference type="Rhea" id="RHEA:13213"/>
        <dbReference type="ChEBI" id="CHEBI:15377"/>
        <dbReference type="ChEBI" id="CHEBI:15378"/>
        <dbReference type="ChEBI" id="CHEBI:30031"/>
        <dbReference type="ChEBI" id="CHEBI:57706"/>
        <dbReference type="ChEBI" id="CHEBI:57783"/>
        <dbReference type="ChEBI" id="CHEBI:58349"/>
        <dbReference type="EC" id="1.2.1.16"/>
    </reaction>
</comment>
<dbReference type="GO" id="GO:0036243">
    <property type="term" value="F:succinate-semialdehyde dehydrogenase (NADP+) activity"/>
    <property type="evidence" value="ECO:0007669"/>
    <property type="project" value="RHEA"/>
</dbReference>
<dbReference type="GO" id="GO:0009450">
    <property type="term" value="P:gamma-aminobutyric acid catabolic process"/>
    <property type="evidence" value="ECO:0007669"/>
    <property type="project" value="UniProtKB-UniPathway"/>
</dbReference>
<dbReference type="InterPro" id="IPR016163">
    <property type="entry name" value="Ald_DH_C"/>
</dbReference>
<dbReference type="OrthoDB" id="310895at2759"/>
<reference evidence="10 11" key="1">
    <citation type="journal article" date="2011" name="G3 (Bethesda)">
        <title>Genome evolution in the Eremothecium clade of the Saccharomyces complex revealed by comparative genomics.</title>
        <authorList>
            <person name="Wendland J."/>
            <person name="Walther A."/>
        </authorList>
    </citation>
    <scope>NUCLEOTIDE SEQUENCE [LARGE SCALE GENOMIC DNA]</scope>
    <source>
        <strain evidence="11">CBS 270.75 / DBVPG 7215 / KCTC 17166 / NRRL Y-17582</strain>
    </source>
</reference>
<dbReference type="GeneID" id="11470753"/>
<gene>
    <name evidence="10" type="ordered locus">Ecym_5303</name>
</gene>
<dbReference type="HOGENOM" id="CLU_005391_5_3_1"/>
<proteinExistence type="inferred from homology"/>
<dbReference type="STRING" id="931890.I6NDC3"/>
<dbReference type="Proteomes" id="UP000006790">
    <property type="component" value="Chromosome 5"/>
</dbReference>
<dbReference type="InParanoid" id="I6NDC3"/>
<name>I6NDC3_ERECY</name>
<evidence type="ECO:0000256" key="3">
    <source>
        <dbReference type="ARBA" id="ARBA00023002"/>
    </source>
</evidence>
<dbReference type="RefSeq" id="XP_003646882.1">
    <property type="nucleotide sequence ID" value="XM_003646834.1"/>
</dbReference>
<evidence type="ECO:0000256" key="6">
    <source>
        <dbReference type="PROSITE-ProRule" id="PRU10007"/>
    </source>
</evidence>
<keyword evidence="11" id="KW-1185">Reference proteome</keyword>
<dbReference type="Pfam" id="PF00171">
    <property type="entry name" value="Aldedh"/>
    <property type="match status" value="1"/>
</dbReference>
<organism evidence="10 11">
    <name type="scientific">Eremothecium cymbalariae (strain CBS 270.75 / DBVPG 7215 / KCTC 17166 / NRRL Y-17582)</name>
    <name type="common">Yeast</name>
    <dbReference type="NCBI Taxonomy" id="931890"/>
    <lineage>
        <taxon>Eukaryota</taxon>
        <taxon>Fungi</taxon>
        <taxon>Dikarya</taxon>
        <taxon>Ascomycota</taxon>
        <taxon>Saccharomycotina</taxon>
        <taxon>Saccharomycetes</taxon>
        <taxon>Saccharomycetales</taxon>
        <taxon>Saccharomycetaceae</taxon>
        <taxon>Eremothecium</taxon>
    </lineage>
</organism>
<dbReference type="CDD" id="cd07103">
    <property type="entry name" value="ALDH_F5_SSADH_GabD"/>
    <property type="match status" value="1"/>
</dbReference>
<evidence type="ECO:0000256" key="2">
    <source>
        <dbReference type="ARBA" id="ARBA00009986"/>
    </source>
</evidence>
<dbReference type="InterPro" id="IPR016162">
    <property type="entry name" value="Ald_DH_N"/>
</dbReference>
<dbReference type="EC" id="1.2.1.16" evidence="8"/>
<dbReference type="GO" id="GO:0005737">
    <property type="term" value="C:cytoplasm"/>
    <property type="evidence" value="ECO:0007669"/>
    <property type="project" value="TreeGrafter"/>
</dbReference>
<evidence type="ECO:0000313" key="11">
    <source>
        <dbReference type="Proteomes" id="UP000006790"/>
    </source>
</evidence>
<dbReference type="AlphaFoldDB" id="I6NDC3"/>
<comment type="catalytic activity">
    <reaction evidence="5 8">
        <text>succinate semialdehyde + NAD(+) + H2O = succinate + NADH + 2 H(+)</text>
        <dbReference type="Rhea" id="RHEA:13217"/>
        <dbReference type="ChEBI" id="CHEBI:15377"/>
        <dbReference type="ChEBI" id="CHEBI:15378"/>
        <dbReference type="ChEBI" id="CHEBI:30031"/>
        <dbReference type="ChEBI" id="CHEBI:57540"/>
        <dbReference type="ChEBI" id="CHEBI:57706"/>
        <dbReference type="ChEBI" id="CHEBI:57945"/>
        <dbReference type="EC" id="1.2.1.16"/>
    </reaction>
</comment>
<dbReference type="InterPro" id="IPR015590">
    <property type="entry name" value="Aldehyde_DH_dom"/>
</dbReference>
<sequence length="527" mass="57522">MFYFSLSRVSLVRTPGSLLVRCQQQFKRKFAMQSLNLKPEFKDESLLRKGSYVNGKWITEGEDYFEVTDPANGALISKLPNHDVGVVQEAIKAANSTFKTYKNMPPKDRAQCLRRMYSLMMENIDDLSALITWENGKPLNDAINEVRYAASFFDWFADEALRMYGTTIQPANPTSRAFTIRQPVGVCGIVCPWNFPAAMISRKASAALAAGCTVVLKPDPQTPLSALALAHLIEKAGFPAGAFNIVVTQKHTAEVGLALCESPLVKKISFTGSTAVGKILMKQSASTMKKLSFELGGNAPLIVFDDADVDYAIEQVIACKFISLGQTCVCANRLYVQRAVVEEFSEKLAKRVRGFKIGHGLHKDTTHTCLINTNAVAKVERHAQDAISKGAEIVVAGGRLPEIGENFYAPTILKNVRPDSQVAHEETFGPLCAIIPFDTMEEVVGYANDTPFGLAAYVFSNNINTLYTAMESLDAGMISCNTGIFRDAAVPFGGVKESGFGREGSLHGIDDYTVLKTVILGGLPERL</sequence>
<evidence type="ECO:0000256" key="8">
    <source>
        <dbReference type="RuleBase" id="RU365091"/>
    </source>
</evidence>
<feature type="domain" description="Aldehyde dehydrogenase" evidence="9">
    <location>
        <begin position="57"/>
        <end position="518"/>
    </location>
</feature>
<evidence type="ECO:0000256" key="4">
    <source>
        <dbReference type="ARBA" id="ARBA00050387"/>
    </source>
</evidence>
<evidence type="ECO:0000256" key="7">
    <source>
        <dbReference type="RuleBase" id="RU003345"/>
    </source>
</evidence>
<dbReference type="FunCoup" id="I6NDC3">
    <property type="interactions" value="407"/>
</dbReference>
<dbReference type="FunFam" id="3.40.605.10:FF:000005">
    <property type="entry name" value="Succinate-semialdehyde dehydrogenase I"/>
    <property type="match status" value="1"/>
</dbReference>
<evidence type="ECO:0000313" key="10">
    <source>
        <dbReference type="EMBL" id="AET40065.1"/>
    </source>
</evidence>
<protein>
    <recommendedName>
        <fullName evidence="8">Succinate-semialdehyde dehydrogenase</fullName>
        <ecNumber evidence="8">1.2.1.16</ecNumber>
    </recommendedName>
</protein>
<dbReference type="GO" id="GO:0006540">
    <property type="term" value="P:gamma-aminobutyrate shunt"/>
    <property type="evidence" value="ECO:0007669"/>
    <property type="project" value="EnsemblFungi"/>
</dbReference>
<dbReference type="SUPFAM" id="SSF53720">
    <property type="entry name" value="ALDH-like"/>
    <property type="match status" value="1"/>
</dbReference>
<accession>I6NDC3</accession>
<keyword evidence="3 7" id="KW-0560">Oxidoreductase</keyword>
<dbReference type="InterPro" id="IPR010102">
    <property type="entry name" value="Succ_semiAld_DH"/>
</dbReference>
<dbReference type="GO" id="GO:0004777">
    <property type="term" value="F:succinate-semialdehyde dehydrogenase (NAD+) activity"/>
    <property type="evidence" value="ECO:0007669"/>
    <property type="project" value="UniProtKB-UniRule"/>
</dbReference>
<dbReference type="GO" id="GO:0034599">
    <property type="term" value="P:cellular response to oxidative stress"/>
    <property type="evidence" value="ECO:0007669"/>
    <property type="project" value="EnsemblFungi"/>
</dbReference>
<dbReference type="OMA" id="IVTGMPT"/>
<feature type="active site" evidence="6">
    <location>
        <position position="294"/>
    </location>
</feature>
<dbReference type="InterPro" id="IPR050740">
    <property type="entry name" value="Aldehyde_DH_Superfamily"/>
</dbReference>
<dbReference type="FunFam" id="3.40.309.10:FF:000004">
    <property type="entry name" value="Succinate-semialdehyde dehydrogenase I"/>
    <property type="match status" value="1"/>
</dbReference>
<dbReference type="EMBL" id="CP002501">
    <property type="protein sequence ID" value="AET40065.1"/>
    <property type="molecule type" value="Genomic_DNA"/>
</dbReference>
<dbReference type="KEGG" id="erc:Ecym_5303"/>
<dbReference type="PANTHER" id="PTHR43353:SF5">
    <property type="entry name" value="SUCCINATE-SEMIALDEHYDE DEHYDROGENASE, MITOCHONDRIAL"/>
    <property type="match status" value="1"/>
</dbReference>
<comment type="pathway">
    <text evidence="1 8">Amino-acid degradation; 4-aminobutanoate degradation.</text>
</comment>
<comment type="similarity">
    <text evidence="2 7">Belongs to the aldehyde dehydrogenase family.</text>
</comment>